<evidence type="ECO:0000256" key="1">
    <source>
        <dbReference type="ARBA" id="ARBA00004453"/>
    </source>
</evidence>
<dbReference type="RefSeq" id="WP_100689982.1">
    <property type="nucleotide sequence ID" value="NZ_JBHTBD010000012.1"/>
</dbReference>
<comment type="similarity">
    <text evidence="2 6">Belongs to the RdgC family.</text>
</comment>
<dbReference type="NCBIfam" id="NF001462">
    <property type="entry name" value="PRK00321.1-3"/>
    <property type="match status" value="1"/>
</dbReference>
<evidence type="ECO:0000256" key="4">
    <source>
        <dbReference type="ARBA" id="ARBA00022490"/>
    </source>
</evidence>
<keyword evidence="8" id="KW-1185">Reference proteome</keyword>
<evidence type="ECO:0000313" key="8">
    <source>
        <dbReference type="Proteomes" id="UP001596506"/>
    </source>
</evidence>
<evidence type="ECO:0000256" key="5">
    <source>
        <dbReference type="ARBA" id="ARBA00023172"/>
    </source>
</evidence>
<dbReference type="PANTHER" id="PTHR38103">
    <property type="entry name" value="RECOMBINATION-ASSOCIATED PROTEIN RDGC"/>
    <property type="match status" value="1"/>
</dbReference>
<dbReference type="HAMAP" id="MF_00194">
    <property type="entry name" value="RdgC"/>
    <property type="match status" value="1"/>
</dbReference>
<evidence type="ECO:0000256" key="3">
    <source>
        <dbReference type="ARBA" id="ARBA00022296"/>
    </source>
</evidence>
<dbReference type="InterPro" id="IPR007476">
    <property type="entry name" value="RdgC"/>
</dbReference>
<proteinExistence type="inferred from homology"/>
<reference evidence="8" key="1">
    <citation type="journal article" date="2019" name="Int. J. Syst. Evol. Microbiol.">
        <title>The Global Catalogue of Microorganisms (GCM) 10K type strain sequencing project: providing services to taxonomists for standard genome sequencing and annotation.</title>
        <authorList>
            <consortium name="The Broad Institute Genomics Platform"/>
            <consortium name="The Broad Institute Genome Sequencing Center for Infectious Disease"/>
            <person name="Wu L."/>
            <person name="Ma J."/>
        </authorList>
    </citation>
    <scope>NUCLEOTIDE SEQUENCE [LARGE SCALE GENOMIC DNA]</scope>
    <source>
        <strain evidence="8">CCUG 60559</strain>
    </source>
</reference>
<name>A0ABW2IZZ5_9GAMM</name>
<dbReference type="Pfam" id="PF04381">
    <property type="entry name" value="RdgC"/>
    <property type="match status" value="1"/>
</dbReference>
<protein>
    <recommendedName>
        <fullName evidence="3 6">Recombination-associated protein RdgC</fullName>
    </recommendedName>
</protein>
<comment type="subcellular location">
    <subcellularLocation>
        <location evidence="1 6">Cytoplasm</location>
        <location evidence="1 6">Nucleoid</location>
    </subcellularLocation>
</comment>
<comment type="function">
    <text evidence="6">May be involved in recombination.</text>
</comment>
<comment type="caution">
    <text evidence="7">The sequence shown here is derived from an EMBL/GenBank/DDBJ whole genome shotgun (WGS) entry which is preliminary data.</text>
</comment>
<dbReference type="Proteomes" id="UP001596506">
    <property type="component" value="Unassembled WGS sequence"/>
</dbReference>
<gene>
    <name evidence="6 7" type="primary">rdgC</name>
    <name evidence="7" type="ORF">ACFQQA_17345</name>
</gene>
<evidence type="ECO:0000256" key="6">
    <source>
        <dbReference type="HAMAP-Rule" id="MF_00194"/>
    </source>
</evidence>
<dbReference type="PANTHER" id="PTHR38103:SF1">
    <property type="entry name" value="RECOMBINATION-ASSOCIATED PROTEIN RDGC"/>
    <property type="match status" value="1"/>
</dbReference>
<dbReference type="NCBIfam" id="NF001464">
    <property type="entry name" value="PRK00321.1-5"/>
    <property type="match status" value="1"/>
</dbReference>
<keyword evidence="5 6" id="KW-0233">DNA recombination</keyword>
<keyword evidence="4 6" id="KW-0963">Cytoplasm</keyword>
<evidence type="ECO:0000256" key="2">
    <source>
        <dbReference type="ARBA" id="ARBA00008657"/>
    </source>
</evidence>
<dbReference type="EMBL" id="JBHTBD010000012">
    <property type="protein sequence ID" value="MFC7296488.1"/>
    <property type="molecule type" value="Genomic_DNA"/>
</dbReference>
<sequence length="308" mass="34361">MWFRNARVFRFTKPFDISSEELEDKLSGDAFKPCGPQETTRQGWVPPLGKHGELLVHSANGYHLIALRKEEKILPAPVIKDAVEEKAEAIEIEQGRKVRRKEKDEIKEQVMLEMLPQAFSRNRRSFAYLAPRDGVLVVDAGSAKQAEDLASTLRKSLGSLPVRPPVVEQAPAFTFTGWLNETIDLPAQVVLGNECELKDPSEDGGVVRCKGLDLRADEIRNHLEAGMQVTKLAVTWDDNVSFILDEELGIRRLKFGETLQEQLDDVDVEDAVAKFDAAFTLMTLELSKLIPGLLEALGGEDRSAIVEE</sequence>
<accession>A0ABW2IZZ5</accession>
<evidence type="ECO:0000313" key="7">
    <source>
        <dbReference type="EMBL" id="MFC7296488.1"/>
    </source>
</evidence>
<organism evidence="7 8">
    <name type="scientific">Marinobacter aromaticivorans</name>
    <dbReference type="NCBI Taxonomy" id="1494078"/>
    <lineage>
        <taxon>Bacteria</taxon>
        <taxon>Pseudomonadati</taxon>
        <taxon>Pseudomonadota</taxon>
        <taxon>Gammaproteobacteria</taxon>
        <taxon>Pseudomonadales</taxon>
        <taxon>Marinobacteraceae</taxon>
        <taxon>Marinobacter</taxon>
    </lineage>
</organism>